<evidence type="ECO:0000259" key="1">
    <source>
        <dbReference type="PROSITE" id="PS51186"/>
    </source>
</evidence>
<dbReference type="Pfam" id="PF00583">
    <property type="entry name" value="Acetyltransf_1"/>
    <property type="match status" value="1"/>
</dbReference>
<name>A0A0H5CW75_9RHOB</name>
<feature type="domain" description="N-acetyltransferase" evidence="1">
    <location>
        <begin position="1"/>
        <end position="157"/>
    </location>
</feature>
<accession>A0A0H5CW75</accession>
<dbReference type="RefSeq" id="WP_050672233.1">
    <property type="nucleotide sequence ID" value="NZ_CVRL01000001.1"/>
</dbReference>
<dbReference type="Proteomes" id="UP000043764">
    <property type="component" value="Unassembled WGS sequence"/>
</dbReference>
<dbReference type="PROSITE" id="PS51186">
    <property type="entry name" value="GNAT"/>
    <property type="match status" value="1"/>
</dbReference>
<keyword evidence="2" id="KW-0808">Transferase</keyword>
<proteinExistence type="predicted"/>
<sequence length="157" mass="17261">MKFVTITPEDAHRLVPLLQDLHALHVSHQPQRYPANPTAEALQAWLADWLSDETITARAAVSPQGTVMGYIIYGIEERTALPVRIGETRAMLHHIAVAESWQRMGVGAALINDMKARVTADGIKVIATTYAPFNTASAALMTRMGMEPVVTMAEWRA</sequence>
<dbReference type="GO" id="GO:0016747">
    <property type="term" value="F:acyltransferase activity, transferring groups other than amino-acyl groups"/>
    <property type="evidence" value="ECO:0007669"/>
    <property type="project" value="InterPro"/>
</dbReference>
<protein>
    <submittedName>
        <fullName evidence="2">Ribosomal-protein-alanine acetyltransferase</fullName>
    </submittedName>
</protein>
<dbReference type="EMBL" id="CVRL01000001">
    <property type="protein sequence ID" value="CRL09202.1"/>
    <property type="molecule type" value="Genomic_DNA"/>
</dbReference>
<dbReference type="CDD" id="cd04301">
    <property type="entry name" value="NAT_SF"/>
    <property type="match status" value="1"/>
</dbReference>
<evidence type="ECO:0000313" key="2">
    <source>
        <dbReference type="EMBL" id="CRL09202.1"/>
    </source>
</evidence>
<gene>
    <name evidence="2" type="ORF">NIT7321_00031</name>
</gene>
<keyword evidence="3" id="KW-1185">Reference proteome</keyword>
<dbReference type="InterPro" id="IPR000182">
    <property type="entry name" value="GNAT_dom"/>
</dbReference>
<dbReference type="Gene3D" id="3.40.630.30">
    <property type="match status" value="1"/>
</dbReference>
<dbReference type="SUPFAM" id="SSF55729">
    <property type="entry name" value="Acyl-CoA N-acyltransferases (Nat)"/>
    <property type="match status" value="1"/>
</dbReference>
<dbReference type="AlphaFoldDB" id="A0A0H5CW75"/>
<dbReference type="STRING" id="481446.NIT7645_03056"/>
<evidence type="ECO:0000313" key="3">
    <source>
        <dbReference type="Proteomes" id="UP000043764"/>
    </source>
</evidence>
<reference evidence="3" key="1">
    <citation type="submission" date="2015-05" db="EMBL/GenBank/DDBJ databases">
        <authorList>
            <person name="Rodrigo-Torres Lidia"/>
            <person name="Arahal R.David."/>
        </authorList>
    </citation>
    <scope>NUCLEOTIDE SEQUENCE [LARGE SCALE GENOMIC DNA]</scope>
    <source>
        <strain evidence="3">CECT 7321</strain>
    </source>
</reference>
<dbReference type="InterPro" id="IPR016181">
    <property type="entry name" value="Acyl_CoA_acyltransferase"/>
</dbReference>
<organism evidence="2 3">
    <name type="scientific">Phaeobacter italicus</name>
    <dbReference type="NCBI Taxonomy" id="481446"/>
    <lineage>
        <taxon>Bacteria</taxon>
        <taxon>Pseudomonadati</taxon>
        <taxon>Pseudomonadota</taxon>
        <taxon>Alphaproteobacteria</taxon>
        <taxon>Rhodobacterales</taxon>
        <taxon>Roseobacteraceae</taxon>
        <taxon>Phaeobacter</taxon>
    </lineage>
</organism>